<dbReference type="SUPFAM" id="SSF56112">
    <property type="entry name" value="Protein kinase-like (PK-like)"/>
    <property type="match status" value="1"/>
</dbReference>
<proteinExistence type="inferred from homology"/>
<dbReference type="PRINTS" id="PR00008">
    <property type="entry name" value="DAGPEDOMAIN"/>
</dbReference>
<reference evidence="22" key="2">
    <citation type="submission" date="2004-02" db="EMBL/GenBank/DDBJ databases">
        <authorList>
            <consortium name="Genoscope"/>
            <consortium name="Whitehead Institute Centre for Genome Research"/>
        </authorList>
    </citation>
    <scope>NUCLEOTIDE SEQUENCE</scope>
</reference>
<keyword evidence="8 16" id="KW-0547">Nucleotide-binding</keyword>
<dbReference type="CDD" id="cd20838">
    <property type="entry name" value="C1_nPKC_epsilon-like_rpt2"/>
    <property type="match status" value="1"/>
</dbReference>
<dbReference type="OrthoDB" id="63267at2759"/>
<dbReference type="PROSITE" id="PS00107">
    <property type="entry name" value="PROTEIN_KINASE_ATP"/>
    <property type="match status" value="1"/>
</dbReference>
<dbReference type="PROSITE" id="PS50004">
    <property type="entry name" value="C2"/>
    <property type="match status" value="1"/>
</dbReference>
<comment type="catalytic activity">
    <reaction evidence="14">
        <text>L-seryl-[protein] + ATP = O-phospho-L-seryl-[protein] + ADP + H(+)</text>
        <dbReference type="Rhea" id="RHEA:17989"/>
        <dbReference type="Rhea" id="RHEA-COMP:9863"/>
        <dbReference type="Rhea" id="RHEA-COMP:11604"/>
        <dbReference type="ChEBI" id="CHEBI:15378"/>
        <dbReference type="ChEBI" id="CHEBI:29999"/>
        <dbReference type="ChEBI" id="CHEBI:30616"/>
        <dbReference type="ChEBI" id="CHEBI:83421"/>
        <dbReference type="ChEBI" id="CHEBI:456216"/>
        <dbReference type="EC" id="2.7.11.13"/>
    </reaction>
</comment>
<organism evidence="22">
    <name type="scientific">Tetraodon nigroviridis</name>
    <name type="common">Spotted green pufferfish</name>
    <name type="synonym">Chelonodon nigroviridis</name>
    <dbReference type="NCBI Taxonomy" id="99883"/>
    <lineage>
        <taxon>Eukaryota</taxon>
        <taxon>Metazoa</taxon>
        <taxon>Chordata</taxon>
        <taxon>Craniata</taxon>
        <taxon>Vertebrata</taxon>
        <taxon>Euteleostomi</taxon>
        <taxon>Actinopterygii</taxon>
        <taxon>Neopterygii</taxon>
        <taxon>Teleostei</taxon>
        <taxon>Neoteleostei</taxon>
        <taxon>Acanthomorphata</taxon>
        <taxon>Eupercaria</taxon>
        <taxon>Tetraodontiformes</taxon>
        <taxon>Tetradontoidea</taxon>
        <taxon>Tetraodontidae</taxon>
        <taxon>Tetraodon</taxon>
    </lineage>
</organism>
<dbReference type="Pfam" id="PF00130">
    <property type="entry name" value="C1_1"/>
    <property type="match status" value="1"/>
</dbReference>
<evidence type="ECO:0000259" key="18">
    <source>
        <dbReference type="PROSITE" id="PS50004"/>
    </source>
</evidence>
<dbReference type="PROSITE" id="PS50081">
    <property type="entry name" value="ZF_DAG_PE_2"/>
    <property type="match status" value="1"/>
</dbReference>
<dbReference type="PROSITE" id="PS50011">
    <property type="entry name" value="PROTEIN_KINASE_DOM"/>
    <property type="match status" value="1"/>
</dbReference>
<dbReference type="GO" id="GO:0005524">
    <property type="term" value="F:ATP binding"/>
    <property type="evidence" value="ECO:0007669"/>
    <property type="project" value="UniProtKB-UniRule"/>
</dbReference>
<protein>
    <recommendedName>
        <fullName evidence="2">protein kinase C</fullName>
        <ecNumber evidence="2">2.7.11.13</ecNumber>
    </recommendedName>
</protein>
<dbReference type="SMART" id="SM00109">
    <property type="entry name" value="C1"/>
    <property type="match status" value="1"/>
</dbReference>
<evidence type="ECO:0000313" key="22">
    <source>
        <dbReference type="EMBL" id="CAG10540.1"/>
    </source>
</evidence>
<dbReference type="InterPro" id="IPR014376">
    <property type="entry name" value="Prot_kin_PKC_delta"/>
</dbReference>
<evidence type="ECO:0000256" key="12">
    <source>
        <dbReference type="ARBA" id="ARBA00022840"/>
    </source>
</evidence>
<keyword evidence="10" id="KW-0418">Kinase</keyword>
<feature type="active site" description="Proton acceptor" evidence="15">
    <location>
        <position position="563"/>
    </location>
</feature>
<evidence type="ECO:0000256" key="11">
    <source>
        <dbReference type="ARBA" id="ARBA00022833"/>
    </source>
</evidence>
<evidence type="ECO:0000256" key="10">
    <source>
        <dbReference type="ARBA" id="ARBA00022777"/>
    </source>
</evidence>
<dbReference type="FunFam" id="2.60.40.150:FF:000056">
    <property type="entry name" value="Protein kinase C epsilon"/>
    <property type="match status" value="1"/>
</dbReference>
<dbReference type="FunFam" id="3.30.60.20:FF:000003">
    <property type="entry name" value="Protein kinase C delta"/>
    <property type="match status" value="1"/>
</dbReference>
<evidence type="ECO:0000256" key="16">
    <source>
        <dbReference type="PIRSR" id="PIRSR000551-51"/>
    </source>
</evidence>
<dbReference type="PROSITE" id="PS51285">
    <property type="entry name" value="AGC_KINASE_CTER"/>
    <property type="match status" value="1"/>
</dbReference>
<dbReference type="Gene3D" id="3.30.200.20">
    <property type="entry name" value="Phosphorylase Kinase, domain 1"/>
    <property type="match status" value="1"/>
</dbReference>
<dbReference type="GO" id="GO:0004697">
    <property type="term" value="F:diacylglycerol-dependent serine/threonine kinase activity"/>
    <property type="evidence" value="ECO:0007669"/>
    <property type="project" value="UniProtKB-EC"/>
</dbReference>
<dbReference type="InterPro" id="IPR017441">
    <property type="entry name" value="Protein_kinase_ATP_BS"/>
</dbReference>
<comment type="similarity">
    <text evidence="1">Belongs to the protein kinase superfamily. AGC Ser/Thr protein kinase family. PKC subfamily.</text>
</comment>
<dbReference type="InterPro" id="IPR035892">
    <property type="entry name" value="C2_domain_sf"/>
</dbReference>
<evidence type="ECO:0000259" key="21">
    <source>
        <dbReference type="PROSITE" id="PS51285"/>
    </source>
</evidence>
<dbReference type="SMART" id="SM00239">
    <property type="entry name" value="C2"/>
    <property type="match status" value="1"/>
</dbReference>
<feature type="non-terminal residue" evidence="22">
    <location>
        <position position="1"/>
    </location>
</feature>
<evidence type="ECO:0000256" key="13">
    <source>
        <dbReference type="ARBA" id="ARBA00047272"/>
    </source>
</evidence>
<name>Q4RM42_TETNG</name>
<dbReference type="InterPro" id="IPR000961">
    <property type="entry name" value="AGC-kinase_C"/>
</dbReference>
<dbReference type="InterPro" id="IPR000008">
    <property type="entry name" value="C2_dom"/>
</dbReference>
<dbReference type="InterPro" id="IPR000719">
    <property type="entry name" value="Prot_kinase_dom"/>
</dbReference>
<dbReference type="Pfam" id="PF00069">
    <property type="entry name" value="Pkinase"/>
    <property type="match status" value="1"/>
</dbReference>
<keyword evidence="6" id="KW-0479">Metal-binding</keyword>
<keyword evidence="9" id="KW-0863">Zinc-finger</keyword>
<evidence type="ECO:0000256" key="6">
    <source>
        <dbReference type="ARBA" id="ARBA00022723"/>
    </source>
</evidence>
<dbReference type="InterPro" id="IPR046349">
    <property type="entry name" value="C1-like_sf"/>
</dbReference>
<evidence type="ECO:0000259" key="19">
    <source>
        <dbReference type="PROSITE" id="PS50011"/>
    </source>
</evidence>
<feature type="domain" description="Protein kinase" evidence="19">
    <location>
        <begin position="439"/>
        <end position="699"/>
    </location>
</feature>
<keyword evidence="3" id="KW-0723">Serine/threonine-protein kinase</keyword>
<dbReference type="Gene3D" id="3.30.60.20">
    <property type="match status" value="1"/>
</dbReference>
<dbReference type="Pfam" id="PF00433">
    <property type="entry name" value="Pkinase_C"/>
    <property type="match status" value="1"/>
</dbReference>
<feature type="domain" description="Phorbol-ester/DAG-type" evidence="20">
    <location>
        <begin position="326"/>
        <end position="376"/>
    </location>
</feature>
<dbReference type="AlphaFoldDB" id="Q4RM42"/>
<keyword evidence="12 16" id="KW-0067">ATP-binding</keyword>
<dbReference type="InterPro" id="IPR017892">
    <property type="entry name" value="Pkinase_C"/>
</dbReference>
<dbReference type="FunFam" id="3.30.200.20:FF:000080">
    <property type="entry name" value="Protein kinase C"/>
    <property type="match status" value="1"/>
</dbReference>
<evidence type="ECO:0000256" key="14">
    <source>
        <dbReference type="ARBA" id="ARBA00047470"/>
    </source>
</evidence>
<reference evidence="22" key="1">
    <citation type="journal article" date="2004" name="Nature">
        <title>Genome duplication in the teleost fish Tetraodon nigroviridis reveals the early vertebrate proto-karyotype.</title>
        <authorList>
            <person name="Jaillon O."/>
            <person name="Aury J.-M."/>
            <person name="Brunet F."/>
            <person name="Petit J.-L."/>
            <person name="Stange-Thomann N."/>
            <person name="Mauceli E."/>
            <person name="Bouneau L."/>
            <person name="Fischer C."/>
            <person name="Ozouf-Costaz C."/>
            <person name="Bernot A."/>
            <person name="Nicaud S."/>
            <person name="Jaffe D."/>
            <person name="Fisher S."/>
            <person name="Lutfalla G."/>
            <person name="Dossat C."/>
            <person name="Segurens B."/>
            <person name="Dasilva C."/>
            <person name="Salanoubat M."/>
            <person name="Levy M."/>
            <person name="Boudet N."/>
            <person name="Castellano S."/>
            <person name="Anthouard V."/>
            <person name="Jubin C."/>
            <person name="Castelli V."/>
            <person name="Katinka M."/>
            <person name="Vacherie B."/>
            <person name="Biemont C."/>
            <person name="Skalli Z."/>
            <person name="Cattolico L."/>
            <person name="Poulain J."/>
            <person name="De Berardinis V."/>
            <person name="Cruaud C."/>
            <person name="Duprat S."/>
            <person name="Brottier P."/>
            <person name="Coutanceau J.-P."/>
            <person name="Gouzy J."/>
            <person name="Parra G."/>
            <person name="Lardier G."/>
            <person name="Chapple C."/>
            <person name="McKernan K.J."/>
            <person name="McEwan P."/>
            <person name="Bosak S."/>
            <person name="Kellis M."/>
            <person name="Volff J.-N."/>
            <person name="Guigo R."/>
            <person name="Zody M.C."/>
            <person name="Mesirov J."/>
            <person name="Lindblad-Toh K."/>
            <person name="Birren B."/>
            <person name="Nusbaum C."/>
            <person name="Kahn D."/>
            <person name="Robinson-Rechavi M."/>
            <person name="Laudet V."/>
            <person name="Schachter V."/>
            <person name="Quetier F."/>
            <person name="Saurin W."/>
            <person name="Scarpelli C."/>
            <person name="Wincker P."/>
            <person name="Lander E.S."/>
            <person name="Weissenbach J."/>
            <person name="Roest Crollius H."/>
        </authorList>
    </citation>
    <scope>NUCLEOTIDE SEQUENCE [LARGE SCALE GENOMIC DNA]</scope>
</reference>
<evidence type="ECO:0000256" key="5">
    <source>
        <dbReference type="ARBA" id="ARBA00022679"/>
    </source>
</evidence>
<evidence type="ECO:0000256" key="9">
    <source>
        <dbReference type="ARBA" id="ARBA00022771"/>
    </source>
</evidence>
<gene>
    <name evidence="22" type="ORF">GSTENG00032218001</name>
</gene>
<dbReference type="EMBL" id="CAAE01015019">
    <property type="protein sequence ID" value="CAG10540.1"/>
    <property type="molecule type" value="Genomic_DNA"/>
</dbReference>
<dbReference type="SUPFAM" id="SSF49562">
    <property type="entry name" value="C2 domain (Calcium/lipid-binding domain, CaLB)"/>
    <property type="match status" value="1"/>
</dbReference>
<dbReference type="PIRSF" id="PIRSF000551">
    <property type="entry name" value="PKC_delta"/>
    <property type="match status" value="1"/>
</dbReference>
<evidence type="ECO:0000256" key="17">
    <source>
        <dbReference type="PROSITE-ProRule" id="PRU10141"/>
    </source>
</evidence>
<dbReference type="Gene3D" id="1.10.510.10">
    <property type="entry name" value="Transferase(Phosphotransferase) domain 1"/>
    <property type="match status" value="1"/>
</dbReference>
<dbReference type="Pfam" id="PF00168">
    <property type="entry name" value="C2"/>
    <property type="match status" value="1"/>
</dbReference>
<comment type="caution">
    <text evidence="22">The sequence shown here is derived from an EMBL/GenBank/DDBJ whole genome shotgun (WGS) entry which is preliminary data.</text>
</comment>
<keyword evidence="5" id="KW-0808">Transferase</keyword>
<evidence type="ECO:0000256" key="7">
    <source>
        <dbReference type="ARBA" id="ARBA00022737"/>
    </source>
</evidence>
<keyword evidence="11" id="KW-0862">Zinc</keyword>
<dbReference type="Gene3D" id="2.60.40.150">
    <property type="entry name" value="C2 domain"/>
    <property type="match status" value="1"/>
</dbReference>
<feature type="binding site" evidence="16">
    <location>
        <begin position="445"/>
        <end position="453"/>
    </location>
    <ligand>
        <name>ATP</name>
        <dbReference type="ChEBI" id="CHEBI:30616"/>
    </ligand>
</feature>
<evidence type="ECO:0000256" key="8">
    <source>
        <dbReference type="ARBA" id="ARBA00022741"/>
    </source>
</evidence>
<accession>Q4RM42</accession>
<evidence type="ECO:0000256" key="1">
    <source>
        <dbReference type="ARBA" id="ARBA00005490"/>
    </source>
</evidence>
<dbReference type="InterPro" id="IPR011009">
    <property type="entry name" value="Kinase-like_dom_sf"/>
</dbReference>
<evidence type="ECO:0000256" key="2">
    <source>
        <dbReference type="ARBA" id="ARBA00012429"/>
    </source>
</evidence>
<dbReference type="FunFam" id="1.10.510.10:FF:000126">
    <property type="entry name" value="Protein kinase C epsilon"/>
    <property type="match status" value="1"/>
</dbReference>
<evidence type="ECO:0000256" key="4">
    <source>
        <dbReference type="ARBA" id="ARBA00022553"/>
    </source>
</evidence>
<evidence type="ECO:0000259" key="20">
    <source>
        <dbReference type="PROSITE" id="PS50081"/>
    </source>
</evidence>
<dbReference type="InterPro" id="IPR002219">
    <property type="entry name" value="PKC_DAG/PE"/>
</dbReference>
<dbReference type="KEGG" id="tng:GSTEN00032218G001"/>
<dbReference type="InterPro" id="IPR008271">
    <property type="entry name" value="Ser/Thr_kinase_AS"/>
</dbReference>
<dbReference type="EC" id="2.7.11.13" evidence="2"/>
<sequence length="766" mass="85776">MKFNGYLKLRIGEAVDLKPTTFSLRHSVIFNKAAPALDPYIVVKVDDYKIGQTHTKQKTNTPTYNEEFCLNVMNGKQMEMAVFHDTPIGYDDFVANCIVQFEDLIKTSNTGETFEGWTSCETGHHGDDRLSLLGRLCSSYRAVQIPLPYTCCWECRNVHVSGLRGGAGDRRPDAVGPGARGQSLHPHFTDGVLHRRRGHGERENLQTVYKKATRGGEAQDPPGQRAQVHVHLPAPAHLLLPLQRVHLVRVSPGDESPLPPACLRLMEAPVFLLCPQGRVWEAGLPVPGSYVVNGGCHQQVGTTCRNRQEASANKLTMNQGFSINIPHKFNIHNYKSPTFCDHCGSLLWGIVKQGLHCKICKMNVHIRCKTNVAPNCGVNSVELANRLAEMGLQAEGISKRNSMVLPVPCKSSVQMKKPLESREAKEVQQKMPRLGISDFTFLQVLGKGSFGKVMLAKLNSKDLVFAVKVLKKDIILQDDDVECTMTEKRVLSLAQCHPYLTQLYCCFQTSDRLFFVMEFVNGGDLMFHIQKSRKFEEPRARFYTAEITSALMFLHSKGILYRDLKLDNVLLDKDGHCKLADFGMCKEGIFEGAATATFCGTPDYIAPEILQEMLYGPSVDWWALGVLLYEMLSGHAPFEAENEDDLFESILNEEVLYASWLSTEAVNMLKALLTKNPAHRLGCVASDGGETAIVNHPFFTGIDWEKLNRRELEPPFKPRIKTAEDVNNFDPDFTQEEPTLTPIDDPLIPSINQEEFLNFSFTSPEL</sequence>
<dbReference type="CDD" id="cd04014">
    <property type="entry name" value="C2_PKC_epsilon"/>
    <property type="match status" value="1"/>
</dbReference>
<dbReference type="InterPro" id="IPR020454">
    <property type="entry name" value="DAG/PE-bd"/>
</dbReference>
<feature type="binding site" evidence="16 17">
    <location>
        <position position="468"/>
    </location>
    <ligand>
        <name>ATP</name>
        <dbReference type="ChEBI" id="CHEBI:30616"/>
    </ligand>
</feature>
<comment type="catalytic activity">
    <reaction evidence="13">
        <text>L-threonyl-[protein] + ATP = O-phospho-L-threonyl-[protein] + ADP + H(+)</text>
        <dbReference type="Rhea" id="RHEA:46608"/>
        <dbReference type="Rhea" id="RHEA-COMP:11060"/>
        <dbReference type="Rhea" id="RHEA-COMP:11605"/>
        <dbReference type="ChEBI" id="CHEBI:15378"/>
        <dbReference type="ChEBI" id="CHEBI:30013"/>
        <dbReference type="ChEBI" id="CHEBI:30616"/>
        <dbReference type="ChEBI" id="CHEBI:61977"/>
        <dbReference type="ChEBI" id="CHEBI:456216"/>
        <dbReference type="EC" id="2.7.11.13"/>
    </reaction>
</comment>
<dbReference type="PANTHER" id="PTHR24351">
    <property type="entry name" value="RIBOSOMAL PROTEIN S6 KINASE"/>
    <property type="match status" value="1"/>
</dbReference>
<dbReference type="SMART" id="SM00220">
    <property type="entry name" value="S_TKc"/>
    <property type="match status" value="1"/>
</dbReference>
<dbReference type="PROSITE" id="PS00108">
    <property type="entry name" value="PROTEIN_KINASE_ST"/>
    <property type="match status" value="1"/>
</dbReference>
<feature type="domain" description="C2" evidence="18">
    <location>
        <begin position="1"/>
        <end position="118"/>
    </location>
</feature>
<dbReference type="PROSITE" id="PS00479">
    <property type="entry name" value="ZF_DAG_PE_1"/>
    <property type="match status" value="1"/>
</dbReference>
<keyword evidence="7" id="KW-0677">Repeat</keyword>
<evidence type="ECO:0000256" key="3">
    <source>
        <dbReference type="ARBA" id="ARBA00022527"/>
    </source>
</evidence>
<feature type="domain" description="AGC-kinase C-terminal" evidence="21">
    <location>
        <begin position="700"/>
        <end position="766"/>
    </location>
</feature>
<dbReference type="SMART" id="SM00133">
    <property type="entry name" value="S_TK_X"/>
    <property type="match status" value="1"/>
</dbReference>
<evidence type="ECO:0000256" key="15">
    <source>
        <dbReference type="PIRSR" id="PIRSR000551-50"/>
    </source>
</evidence>
<dbReference type="GO" id="GO:0008270">
    <property type="term" value="F:zinc ion binding"/>
    <property type="evidence" value="ECO:0007669"/>
    <property type="project" value="UniProtKB-KW"/>
</dbReference>
<keyword evidence="4" id="KW-0597">Phosphoprotein</keyword>
<dbReference type="SUPFAM" id="SSF57889">
    <property type="entry name" value="Cysteine-rich domain"/>
    <property type="match status" value="1"/>
</dbReference>